<proteinExistence type="predicted"/>
<dbReference type="Proteomes" id="UP001595699">
    <property type="component" value="Unassembled WGS sequence"/>
</dbReference>
<evidence type="ECO:0000256" key="1">
    <source>
        <dbReference type="SAM" id="MobiDB-lite"/>
    </source>
</evidence>
<name>A0ABV7Y3F3_9ACTN</name>
<evidence type="ECO:0000313" key="2">
    <source>
        <dbReference type="EMBL" id="MFC3759632.1"/>
    </source>
</evidence>
<reference evidence="3" key="1">
    <citation type="journal article" date="2019" name="Int. J. Syst. Evol. Microbiol.">
        <title>The Global Catalogue of Microorganisms (GCM) 10K type strain sequencing project: providing services to taxonomists for standard genome sequencing and annotation.</title>
        <authorList>
            <consortium name="The Broad Institute Genomics Platform"/>
            <consortium name="The Broad Institute Genome Sequencing Center for Infectious Disease"/>
            <person name="Wu L."/>
            <person name="Ma J."/>
        </authorList>
    </citation>
    <scope>NUCLEOTIDE SEQUENCE [LARGE SCALE GENOMIC DNA]</scope>
    <source>
        <strain evidence="3">CGMCC 4.7241</strain>
    </source>
</reference>
<dbReference type="EMBL" id="JBHRZH010000001">
    <property type="protein sequence ID" value="MFC3759632.1"/>
    <property type="molecule type" value="Genomic_DNA"/>
</dbReference>
<feature type="region of interest" description="Disordered" evidence="1">
    <location>
        <begin position="1"/>
        <end position="22"/>
    </location>
</feature>
<accession>A0ABV7Y3F3</accession>
<evidence type="ECO:0000313" key="3">
    <source>
        <dbReference type="Proteomes" id="UP001595699"/>
    </source>
</evidence>
<protein>
    <recommendedName>
        <fullName evidence="4">ATP/GTP-binding protein</fullName>
    </recommendedName>
</protein>
<organism evidence="2 3">
    <name type="scientific">Tenggerimyces flavus</name>
    <dbReference type="NCBI Taxonomy" id="1708749"/>
    <lineage>
        <taxon>Bacteria</taxon>
        <taxon>Bacillati</taxon>
        <taxon>Actinomycetota</taxon>
        <taxon>Actinomycetes</taxon>
        <taxon>Propionibacteriales</taxon>
        <taxon>Nocardioidaceae</taxon>
        <taxon>Tenggerimyces</taxon>
    </lineage>
</organism>
<keyword evidence="3" id="KW-1185">Reference proteome</keyword>
<sequence>MPRRRPRSSPRAPEPRPLFGGHQRVEEWADGDWNVRNVTGSAATKAYRCPGCNQLIPPATPHLVTWPANPPSYGAPEGLDARRHWHTACWRARGHRRPK</sequence>
<comment type="caution">
    <text evidence="2">The sequence shown here is derived from an EMBL/GenBank/DDBJ whole genome shotgun (WGS) entry which is preliminary data.</text>
</comment>
<gene>
    <name evidence="2" type="ORF">ACFOUW_02160</name>
</gene>
<evidence type="ECO:0008006" key="4">
    <source>
        <dbReference type="Google" id="ProtNLM"/>
    </source>
</evidence>